<dbReference type="EMBL" id="FO203431">
    <property type="protein sequence ID" value="CCH86155.1"/>
    <property type="molecule type" value="Genomic_DNA"/>
</dbReference>
<reference evidence="1 2" key="1">
    <citation type="journal article" date="2012" name="J. Bacteriol.">
        <title>Genome Sequence of Radiation-Resistant Modestobacter marinus Strain BC501, a Representative Actinobacterium That Thrives on Calcareous Stone Surfaces.</title>
        <authorList>
            <person name="Normand P."/>
            <person name="Gury J."/>
            <person name="Pujic P."/>
            <person name="Chouaia B."/>
            <person name="Crotti E."/>
            <person name="Brusetti L."/>
            <person name="Daffonchio D."/>
            <person name="Vacherie B."/>
            <person name="Barbe V."/>
            <person name="Medigue C."/>
            <person name="Calteau A."/>
            <person name="Ghodhbane-Gtari F."/>
            <person name="Essoussi I."/>
            <person name="Nouioui I."/>
            <person name="Abbassi-Ghozzi I."/>
            <person name="Gtari M."/>
        </authorList>
    </citation>
    <scope>NUCLEOTIDE SEQUENCE [LARGE SCALE GENOMIC DNA]</scope>
    <source>
        <strain evidence="2">BC 501</strain>
    </source>
</reference>
<keyword evidence="2" id="KW-1185">Reference proteome</keyword>
<dbReference type="Proteomes" id="UP000006461">
    <property type="component" value="Chromosome"/>
</dbReference>
<organism evidence="1 2">
    <name type="scientific">Modestobacter italicus (strain DSM 44449 / CECT 9708 / BC 501)</name>
    <dbReference type="NCBI Taxonomy" id="2732864"/>
    <lineage>
        <taxon>Bacteria</taxon>
        <taxon>Bacillati</taxon>
        <taxon>Actinomycetota</taxon>
        <taxon>Actinomycetes</taxon>
        <taxon>Geodermatophilales</taxon>
        <taxon>Geodermatophilaceae</taxon>
        <taxon>Modestobacter</taxon>
    </lineage>
</organism>
<name>I4ERZ2_MODI5</name>
<accession>I4ERZ2</accession>
<dbReference type="HOGENOM" id="CLU_1523485_0_0_11"/>
<dbReference type="AlphaFoldDB" id="I4ERZ2"/>
<protein>
    <submittedName>
        <fullName evidence="1">Uncharacterized protein</fullName>
    </submittedName>
</protein>
<evidence type="ECO:0000313" key="1">
    <source>
        <dbReference type="EMBL" id="CCH86155.1"/>
    </source>
</evidence>
<sequence>MTDGGGIEETLEHYLRVALRSPEDGSRAVSLAVANVHVPVQRALAELGQVAVQTEEDIGDISCVYEVSGPGPQGAVVFISTVLPYAAVILRQDGRYLRFATAADSGWPGSVVQCLTDRGVFVLSEAVCRSKRPNASWHGGPTHSYFEDLFEDEFGPPEDWFWVEGSEPAENGRDGR</sequence>
<proteinExistence type="predicted"/>
<gene>
    <name evidence="1" type="ordered locus">MODMU_0700</name>
</gene>
<evidence type="ECO:0000313" key="2">
    <source>
        <dbReference type="Proteomes" id="UP000006461"/>
    </source>
</evidence>
<dbReference type="KEGG" id="mmar:MODMU_0700"/>